<feature type="region of interest" description="Disordered" evidence="1">
    <location>
        <begin position="94"/>
        <end position="169"/>
    </location>
</feature>
<accession>A0A0M0JEI4</accession>
<sequence>MRKPFMELMKRLREARKAPGSKDEKRKIASATDAEIHKLLGAEYKRYRAVQSAVSALHAKDGGKNTASTATLSPPPPKASKYLTYDANRGLHIESSATALPGSKGKKKKPTITAASPPPVAALPGSKGKKIKKTMEETSTSVPPPAAVLLPGKKKKTKSSTSSVKDEQR</sequence>
<dbReference type="AlphaFoldDB" id="A0A0M0JEI4"/>
<evidence type="ECO:0000313" key="3">
    <source>
        <dbReference type="Proteomes" id="UP000037460"/>
    </source>
</evidence>
<dbReference type="EMBL" id="JWZX01003071">
    <property type="protein sequence ID" value="KOO24653.1"/>
    <property type="molecule type" value="Genomic_DNA"/>
</dbReference>
<proteinExistence type="predicted"/>
<organism evidence="2 3">
    <name type="scientific">Chrysochromulina tobinii</name>
    <dbReference type="NCBI Taxonomy" id="1460289"/>
    <lineage>
        <taxon>Eukaryota</taxon>
        <taxon>Haptista</taxon>
        <taxon>Haptophyta</taxon>
        <taxon>Prymnesiophyceae</taxon>
        <taxon>Prymnesiales</taxon>
        <taxon>Chrysochromulinaceae</taxon>
        <taxon>Chrysochromulina</taxon>
    </lineage>
</organism>
<feature type="region of interest" description="Disordered" evidence="1">
    <location>
        <begin position="58"/>
        <end position="80"/>
    </location>
</feature>
<reference evidence="3" key="1">
    <citation type="journal article" date="2015" name="PLoS Genet.">
        <title>Genome Sequence and Transcriptome Analyses of Chrysochromulina tobin: Metabolic Tools for Enhanced Algal Fitness in the Prominent Order Prymnesiales (Haptophyceae).</title>
        <authorList>
            <person name="Hovde B.T."/>
            <person name="Deodato C.R."/>
            <person name="Hunsperger H.M."/>
            <person name="Ryken S.A."/>
            <person name="Yost W."/>
            <person name="Jha R.K."/>
            <person name="Patterson J."/>
            <person name="Monnat R.J. Jr."/>
            <person name="Barlow S.B."/>
            <person name="Starkenburg S.R."/>
            <person name="Cattolico R.A."/>
        </authorList>
    </citation>
    <scope>NUCLEOTIDE SEQUENCE</scope>
    <source>
        <strain evidence="3">CCMP291</strain>
    </source>
</reference>
<dbReference type="Proteomes" id="UP000037460">
    <property type="component" value="Unassembled WGS sequence"/>
</dbReference>
<protein>
    <submittedName>
        <fullName evidence="2">Uncharacterized protein</fullName>
    </submittedName>
</protein>
<gene>
    <name evidence="2" type="ORF">Ctob_003737</name>
</gene>
<comment type="caution">
    <text evidence="2">The sequence shown here is derived from an EMBL/GenBank/DDBJ whole genome shotgun (WGS) entry which is preliminary data.</text>
</comment>
<name>A0A0M0JEI4_9EUKA</name>
<evidence type="ECO:0000256" key="1">
    <source>
        <dbReference type="SAM" id="MobiDB-lite"/>
    </source>
</evidence>
<evidence type="ECO:0000313" key="2">
    <source>
        <dbReference type="EMBL" id="KOO24653.1"/>
    </source>
</evidence>
<keyword evidence="3" id="KW-1185">Reference proteome</keyword>